<dbReference type="InterPro" id="IPR002641">
    <property type="entry name" value="PNPLA_dom"/>
</dbReference>
<protein>
    <recommendedName>
        <fullName evidence="5">NACHT domain-containing protein</fullName>
    </recommendedName>
</protein>
<dbReference type="Proteomes" id="UP000054097">
    <property type="component" value="Unassembled WGS sequence"/>
</dbReference>
<dbReference type="OrthoDB" id="6262491at2759"/>
<evidence type="ECO:0000256" key="2">
    <source>
        <dbReference type="ARBA" id="ARBA00022737"/>
    </source>
</evidence>
<dbReference type="Gene3D" id="3.40.1090.10">
    <property type="entry name" value="Cytosolic phospholipase A2 catalytic domain"/>
    <property type="match status" value="1"/>
</dbReference>
<dbReference type="SUPFAM" id="SSF52540">
    <property type="entry name" value="P-loop containing nucleoside triphosphate hydrolases"/>
    <property type="match status" value="1"/>
</dbReference>
<dbReference type="InterPro" id="IPR015943">
    <property type="entry name" value="WD40/YVTN_repeat-like_dom_sf"/>
</dbReference>
<dbReference type="PROSITE" id="PS00678">
    <property type="entry name" value="WD_REPEATS_1"/>
    <property type="match status" value="2"/>
</dbReference>
<dbReference type="InterPro" id="IPR001680">
    <property type="entry name" value="WD40_rpt"/>
</dbReference>
<dbReference type="SUPFAM" id="SSF50978">
    <property type="entry name" value="WD40 repeat-like"/>
    <property type="match status" value="1"/>
</dbReference>
<dbReference type="InterPro" id="IPR020472">
    <property type="entry name" value="WD40_PAC1"/>
</dbReference>
<evidence type="ECO:0000256" key="4">
    <source>
        <dbReference type="PROSITE-ProRule" id="PRU00221"/>
    </source>
</evidence>
<keyword evidence="2" id="KW-0677">Repeat</keyword>
<dbReference type="PANTHER" id="PTHR19848">
    <property type="entry name" value="WD40 REPEAT PROTEIN"/>
    <property type="match status" value="1"/>
</dbReference>
<dbReference type="Gene3D" id="3.40.50.300">
    <property type="entry name" value="P-loop containing nucleotide triphosphate hydrolases"/>
    <property type="match status" value="1"/>
</dbReference>
<dbReference type="InterPro" id="IPR019775">
    <property type="entry name" value="WD40_repeat_CS"/>
</dbReference>
<dbReference type="EMBL" id="KN824391">
    <property type="protein sequence ID" value="KIM21165.1"/>
    <property type="molecule type" value="Genomic_DNA"/>
</dbReference>
<dbReference type="PROSITE" id="PS50294">
    <property type="entry name" value="WD_REPEATS_REGION"/>
    <property type="match status" value="3"/>
</dbReference>
<dbReference type="Pfam" id="PF00400">
    <property type="entry name" value="WD40"/>
    <property type="match status" value="4"/>
</dbReference>
<feature type="repeat" description="WD" evidence="4">
    <location>
        <begin position="935"/>
        <end position="976"/>
    </location>
</feature>
<evidence type="ECO:0000256" key="3">
    <source>
        <dbReference type="ARBA" id="ARBA00023098"/>
    </source>
</evidence>
<dbReference type="InterPro" id="IPR056884">
    <property type="entry name" value="NPHP3-like_N"/>
</dbReference>
<dbReference type="Pfam" id="PF24883">
    <property type="entry name" value="NPHP3_N"/>
    <property type="match status" value="1"/>
</dbReference>
<dbReference type="AlphaFoldDB" id="A0A0C3A980"/>
<dbReference type="Pfam" id="PF01734">
    <property type="entry name" value="Patatin"/>
    <property type="match status" value="1"/>
</dbReference>
<evidence type="ECO:0000259" key="5">
    <source>
        <dbReference type="PROSITE" id="PS50837"/>
    </source>
</evidence>
<dbReference type="PRINTS" id="PR00320">
    <property type="entry name" value="GPROTEINBRPT"/>
</dbReference>
<dbReference type="PROSITE" id="PS50837">
    <property type="entry name" value="NACHT"/>
    <property type="match status" value="1"/>
</dbReference>
<dbReference type="Gene3D" id="2.130.10.10">
    <property type="entry name" value="YVTN repeat-like/Quinoprotein amine dehydrogenase"/>
    <property type="match status" value="2"/>
</dbReference>
<keyword evidence="7" id="KW-1185">Reference proteome</keyword>
<dbReference type="PROSITE" id="PS50082">
    <property type="entry name" value="WD_REPEATS_2"/>
    <property type="match status" value="3"/>
</dbReference>
<accession>A0A0C3A980</accession>
<dbReference type="HOGENOM" id="CLU_000288_6_3_1"/>
<dbReference type="InterPro" id="IPR027417">
    <property type="entry name" value="P-loop_NTPase"/>
</dbReference>
<keyword evidence="1 4" id="KW-0853">WD repeat</keyword>
<keyword evidence="3" id="KW-0443">Lipid metabolism</keyword>
<organism evidence="6 7">
    <name type="scientific">Serendipita vermifera MAFF 305830</name>
    <dbReference type="NCBI Taxonomy" id="933852"/>
    <lineage>
        <taxon>Eukaryota</taxon>
        <taxon>Fungi</taxon>
        <taxon>Dikarya</taxon>
        <taxon>Basidiomycota</taxon>
        <taxon>Agaricomycotina</taxon>
        <taxon>Agaricomycetes</taxon>
        <taxon>Sebacinales</taxon>
        <taxon>Serendipitaceae</taxon>
        <taxon>Serendipita</taxon>
    </lineage>
</organism>
<dbReference type="CDD" id="cd00200">
    <property type="entry name" value="WD40"/>
    <property type="match status" value="1"/>
</dbReference>
<reference evidence="6 7" key="1">
    <citation type="submission" date="2014-04" db="EMBL/GenBank/DDBJ databases">
        <authorList>
            <consortium name="DOE Joint Genome Institute"/>
            <person name="Kuo A."/>
            <person name="Zuccaro A."/>
            <person name="Kohler A."/>
            <person name="Nagy L.G."/>
            <person name="Floudas D."/>
            <person name="Copeland A."/>
            <person name="Barry K.W."/>
            <person name="Cichocki N."/>
            <person name="Veneault-Fourrey C."/>
            <person name="LaButti K."/>
            <person name="Lindquist E.A."/>
            <person name="Lipzen A."/>
            <person name="Lundell T."/>
            <person name="Morin E."/>
            <person name="Murat C."/>
            <person name="Sun H."/>
            <person name="Tunlid A."/>
            <person name="Henrissat B."/>
            <person name="Grigoriev I.V."/>
            <person name="Hibbett D.S."/>
            <person name="Martin F."/>
            <person name="Nordberg H.P."/>
            <person name="Cantor M.N."/>
            <person name="Hua S.X."/>
        </authorList>
    </citation>
    <scope>NUCLEOTIDE SEQUENCE [LARGE SCALE GENOMIC DNA]</scope>
    <source>
        <strain evidence="6 7">MAFF 305830</strain>
    </source>
</reference>
<feature type="domain" description="NACHT" evidence="5">
    <location>
        <begin position="401"/>
        <end position="553"/>
    </location>
</feature>
<evidence type="ECO:0000256" key="1">
    <source>
        <dbReference type="ARBA" id="ARBA00022574"/>
    </source>
</evidence>
<sequence length="1198" mass="133650">MAATDKKKKNLKLVSFDDGGVRGLSQLEMMQTIMHGLTFETESSDLPCHHFDLMGGSGTGGLITIFFTKFRMSADEAMEEFAKIVEEVYEPEDLEPLERSNCLRQCIEDIMKRRGHPLDMKLCEETQSQQCAGFVLVSLRSNVESPIPLRAYSIRSQTKTPMTVIEAALATCAMPPDFVPLSIGKTKYTKKEYIAAIGTSNPINELIAEADSLFGSDSRVAYLLSMGAGNPGVITLPSSDEEKGFYSTILKMMNDCERTAGAVEERLRESKIYHRLSVKQGMQNHLSDEMLLEMIVTHTAAYIASNEAHEKIKNLVESASVEVGPVTMDQLTGRSAISSEIAEGVKELRSHNLSKQDEEMIAKLKPAGLKCESHVPACLDGTRSDILDQIEAWSMDFEAPNILWLNGHPGVGKSAISATLVEKWHSSGRLGSEFFFQRDRPEQMTANTLWRVVAHDLSRRYPSIRKELLTALRSNEYFITTSQVDIFQALVYKPLEIGEKDISNESSSIIVIDALDECGGLDGRFSNDRRNLLQAIKAWPGLPKKFKLLITSRAEYDIERIFSDIKPYSIEIPSGNAVNDKTKNDIRDFIIYKLNQIKTEYEHLPPDWPGEVILDNLVKDAAGLFLWIDTVMKLLERSEPELTLKKILDGHHGGMPNLYEWILKASFPDPDQDVIDRFRSVLGAIIFARAPLNATSLAQLLSNRSGVTYICNRLKAVIDDGNIIRIRHQSFTDFLLNPDQSPLTFRFRLDRGVENRSLTAHCFRIMQEKLKFNMCHIESSYLKNEKVPDLNSRIKEHIPSHLSYASQFWTSHLYDAKVDDEIKAGVRYFMKNQFLYWLEVLSFKKIVDSGLTVLEALADWLKRNNQSSSLAEDMQKFLSAFAGAISQSVPHIYLSALPFSPENSPVSQQYRGKYPKLLAVRRGGPKTWPAIQNIFHGHLEAVTSVSFSQDGRLLVSGSWDHTIRVWDVATGDKIIGPLKGHFGSVWSVSFSHDGKRIADSIRSVASSPDGRRIVSGSADNTIRVWDAETGKTVMGPLNGHSGWVNSVSFSPDGRRIVSGSEDMTIRIWDAVTGETMIGPSEGRIKVATPILGSQVGTSGSHVPDAKVPDAKVASALETKPDPDDGPVCSNIFDSSLTEDGWMLGRNSELLFWVPPEIRPKLSPLRNVLTIGQATELDFTNFVHGKGWIHCEEKLGQTV</sequence>
<dbReference type="STRING" id="933852.A0A0C3A980"/>
<dbReference type="PANTHER" id="PTHR19848:SF8">
    <property type="entry name" value="F-BOX AND WD REPEAT DOMAIN CONTAINING 7"/>
    <property type="match status" value="1"/>
</dbReference>
<dbReference type="InterPro" id="IPR016035">
    <property type="entry name" value="Acyl_Trfase/lysoPLipase"/>
</dbReference>
<evidence type="ECO:0000313" key="7">
    <source>
        <dbReference type="Proteomes" id="UP000054097"/>
    </source>
</evidence>
<feature type="repeat" description="WD" evidence="4">
    <location>
        <begin position="1037"/>
        <end position="1078"/>
    </location>
</feature>
<evidence type="ECO:0000313" key="6">
    <source>
        <dbReference type="EMBL" id="KIM21165.1"/>
    </source>
</evidence>
<reference evidence="7" key="2">
    <citation type="submission" date="2015-01" db="EMBL/GenBank/DDBJ databases">
        <title>Evolutionary Origins and Diversification of the Mycorrhizal Mutualists.</title>
        <authorList>
            <consortium name="DOE Joint Genome Institute"/>
            <consortium name="Mycorrhizal Genomics Consortium"/>
            <person name="Kohler A."/>
            <person name="Kuo A."/>
            <person name="Nagy L.G."/>
            <person name="Floudas D."/>
            <person name="Copeland A."/>
            <person name="Barry K.W."/>
            <person name="Cichocki N."/>
            <person name="Veneault-Fourrey C."/>
            <person name="LaButti K."/>
            <person name="Lindquist E.A."/>
            <person name="Lipzen A."/>
            <person name="Lundell T."/>
            <person name="Morin E."/>
            <person name="Murat C."/>
            <person name="Riley R."/>
            <person name="Ohm R."/>
            <person name="Sun H."/>
            <person name="Tunlid A."/>
            <person name="Henrissat B."/>
            <person name="Grigoriev I.V."/>
            <person name="Hibbett D.S."/>
            <person name="Martin F."/>
        </authorList>
    </citation>
    <scope>NUCLEOTIDE SEQUENCE [LARGE SCALE GENOMIC DNA]</scope>
    <source>
        <strain evidence="7">MAFF 305830</strain>
    </source>
</reference>
<dbReference type="GO" id="GO:0046486">
    <property type="term" value="P:glycerolipid metabolic process"/>
    <property type="evidence" value="ECO:0007669"/>
    <property type="project" value="UniProtKB-ARBA"/>
</dbReference>
<gene>
    <name evidence="6" type="ORF">M408DRAFT_333630</name>
</gene>
<dbReference type="InterPro" id="IPR007111">
    <property type="entry name" value="NACHT_NTPase"/>
</dbReference>
<proteinExistence type="predicted"/>
<name>A0A0C3A980_SERVB</name>
<dbReference type="SMART" id="SM00320">
    <property type="entry name" value="WD40"/>
    <property type="match status" value="3"/>
</dbReference>
<dbReference type="InterPro" id="IPR036322">
    <property type="entry name" value="WD40_repeat_dom_sf"/>
</dbReference>
<feature type="repeat" description="WD" evidence="4">
    <location>
        <begin position="999"/>
        <end position="1035"/>
    </location>
</feature>
<dbReference type="SUPFAM" id="SSF52151">
    <property type="entry name" value="FabD/lysophospholipase-like"/>
    <property type="match status" value="1"/>
</dbReference>